<reference evidence="2 3" key="1">
    <citation type="journal article" date="2013" name="ISME J.">
        <title>A metabolic model for members of the genus Tetrasphaera involved in enhanced biological phosphorus removal.</title>
        <authorList>
            <person name="Kristiansen R."/>
            <person name="Nguyen H.T.T."/>
            <person name="Saunders A.M."/>
            <person name="Nielsen J.L."/>
            <person name="Wimmer R."/>
            <person name="Le V.Q."/>
            <person name="McIlroy S.J."/>
            <person name="Petrovski S."/>
            <person name="Seviour R.J."/>
            <person name="Calteau A."/>
            <person name="Nielsen K.L."/>
            <person name="Nielsen P.H."/>
        </authorList>
    </citation>
    <scope>NUCLEOTIDE SEQUENCE [LARGE SCALE GENOMIC DNA]</scope>
    <source>
        <strain evidence="2 3">Ben110</strain>
    </source>
</reference>
<evidence type="ECO:0000313" key="3">
    <source>
        <dbReference type="Proteomes" id="UP000035763"/>
    </source>
</evidence>
<feature type="region of interest" description="Disordered" evidence="1">
    <location>
        <begin position="1"/>
        <end position="22"/>
    </location>
</feature>
<name>W6K2P1_9MICO</name>
<feature type="compositionally biased region" description="Basic and acidic residues" evidence="1">
    <location>
        <begin position="1"/>
        <end position="11"/>
    </location>
</feature>
<comment type="caution">
    <text evidence="2">The sequence shown here is derived from an EMBL/GenBank/DDBJ whole genome shotgun (WGS) entry which is preliminary data.</text>
</comment>
<proteinExistence type="predicted"/>
<protein>
    <submittedName>
        <fullName evidence="2">Uncharacterized protein</fullName>
    </submittedName>
</protein>
<evidence type="ECO:0000313" key="2">
    <source>
        <dbReference type="EMBL" id="CCH75416.1"/>
    </source>
</evidence>
<dbReference type="EMBL" id="CAJA01000495">
    <property type="protein sequence ID" value="CCH75416.1"/>
    <property type="molecule type" value="Genomic_DNA"/>
</dbReference>
<organism evidence="2 3">
    <name type="scientific">Nostocoides australiense Ben110</name>
    <dbReference type="NCBI Taxonomy" id="1193182"/>
    <lineage>
        <taxon>Bacteria</taxon>
        <taxon>Bacillati</taxon>
        <taxon>Actinomycetota</taxon>
        <taxon>Actinomycetes</taxon>
        <taxon>Micrococcales</taxon>
        <taxon>Intrasporangiaceae</taxon>
        <taxon>Nostocoides</taxon>
    </lineage>
</organism>
<dbReference type="AlphaFoldDB" id="W6K2P1"/>
<dbReference type="Proteomes" id="UP000035763">
    <property type="component" value="Unassembled WGS sequence"/>
</dbReference>
<evidence type="ECO:0000256" key="1">
    <source>
        <dbReference type="SAM" id="MobiDB-lite"/>
    </source>
</evidence>
<sequence length="55" mass="5660">MAQPAARKDVGETPPCAAGNLPWGDPSVLARRADLADALWRDSAMLAQLSGAGGR</sequence>
<gene>
    <name evidence="2" type="ORF">BN11_690005</name>
</gene>
<keyword evidence="3" id="KW-1185">Reference proteome</keyword>
<accession>W6K2P1</accession>